<proteinExistence type="inferred from homology"/>
<dbReference type="GO" id="GO:0043541">
    <property type="term" value="C:UDP-N-acetylglucosamine transferase complex"/>
    <property type="evidence" value="ECO:0007669"/>
    <property type="project" value="TreeGrafter"/>
</dbReference>
<evidence type="ECO:0000256" key="10">
    <source>
        <dbReference type="ARBA" id="ARBA00032062"/>
    </source>
</evidence>
<dbReference type="FunCoup" id="A0A067MSD2">
    <property type="interactions" value="140"/>
</dbReference>
<comment type="function">
    <text evidence="11">Involved in protein N-glycosylation. Essential for the second step of the dolichol-linked oligosaccharide pathway. Anchors the catalytic subunit ALG13 to the ER.</text>
</comment>
<evidence type="ECO:0000256" key="8">
    <source>
        <dbReference type="ARBA" id="ARBA00022989"/>
    </source>
</evidence>
<evidence type="ECO:0000256" key="2">
    <source>
        <dbReference type="ARBA" id="ARBA00004590"/>
    </source>
</evidence>
<comment type="subunit">
    <text evidence="4 11">Heterodimer with ALG13 to form a functional enzyme.</text>
</comment>
<evidence type="ECO:0000256" key="12">
    <source>
        <dbReference type="SAM" id="SignalP"/>
    </source>
</evidence>
<dbReference type="Gene3D" id="3.40.50.2000">
    <property type="entry name" value="Glycogen Phosphorylase B"/>
    <property type="match status" value="1"/>
</dbReference>
<sequence>MDITTLLIFALLLLLCAGARIYAILPGRRRVLRRPAPSTCSLAVFLGSGGHTSEALLLLSSLNFDRYSRRKYIIGEGDTLSAQKALQLEESKANSGSGYTIYNFPRARRVHQSLLSTPPTFLRSLLHAILVICVLPAFKGKPFADVLILNGPGTCVPICAAAYMSRFLGLPSSRIVYVESFARVKSLSLSGKILRPFVDRFVVQWPGLLSDGARGDCRGWLV</sequence>
<evidence type="ECO:0000256" key="9">
    <source>
        <dbReference type="ARBA" id="ARBA00023136"/>
    </source>
</evidence>
<dbReference type="STRING" id="930990.A0A067MSD2"/>
<feature type="chain" id="PRO_5001644952" description="UDP-N-acetylglucosamine transferase subunit ALG14" evidence="12">
    <location>
        <begin position="19"/>
        <end position="222"/>
    </location>
</feature>
<accession>A0A067MSD2</accession>
<dbReference type="InParanoid" id="A0A067MSD2"/>
<dbReference type="PANTHER" id="PTHR12154:SF4">
    <property type="entry name" value="UDP-N-ACETYLGLUCOSAMINE TRANSFERASE SUBUNIT ALG14 HOMOLOG"/>
    <property type="match status" value="1"/>
</dbReference>
<reference evidence="14" key="1">
    <citation type="journal article" date="2014" name="Proc. Natl. Acad. Sci. U.S.A.">
        <title>Extensive sampling of basidiomycete genomes demonstrates inadequacy of the white-rot/brown-rot paradigm for wood decay fungi.</title>
        <authorList>
            <person name="Riley R."/>
            <person name="Salamov A.A."/>
            <person name="Brown D.W."/>
            <person name="Nagy L.G."/>
            <person name="Floudas D."/>
            <person name="Held B.W."/>
            <person name="Levasseur A."/>
            <person name="Lombard V."/>
            <person name="Morin E."/>
            <person name="Otillar R."/>
            <person name="Lindquist E.A."/>
            <person name="Sun H."/>
            <person name="LaButti K.M."/>
            <person name="Schmutz J."/>
            <person name="Jabbour D."/>
            <person name="Luo H."/>
            <person name="Baker S.E."/>
            <person name="Pisabarro A.G."/>
            <person name="Walton J.D."/>
            <person name="Blanchette R.A."/>
            <person name="Henrissat B."/>
            <person name="Martin F."/>
            <person name="Cullen D."/>
            <person name="Hibbett D.S."/>
            <person name="Grigoriev I.V."/>
        </authorList>
    </citation>
    <scope>NUCLEOTIDE SEQUENCE [LARGE SCALE GENOMIC DNA]</scope>
    <source>
        <strain evidence="14">FD-172 SS1</strain>
    </source>
</reference>
<organism evidence="13 14">
    <name type="scientific">Botryobasidium botryosum (strain FD-172 SS1)</name>
    <dbReference type="NCBI Taxonomy" id="930990"/>
    <lineage>
        <taxon>Eukaryota</taxon>
        <taxon>Fungi</taxon>
        <taxon>Dikarya</taxon>
        <taxon>Basidiomycota</taxon>
        <taxon>Agaricomycotina</taxon>
        <taxon>Agaricomycetes</taxon>
        <taxon>Cantharellales</taxon>
        <taxon>Botryobasidiaceae</taxon>
        <taxon>Botryobasidium</taxon>
    </lineage>
</organism>
<evidence type="ECO:0000256" key="3">
    <source>
        <dbReference type="ARBA" id="ARBA00009731"/>
    </source>
</evidence>
<dbReference type="PANTHER" id="PTHR12154">
    <property type="entry name" value="GLYCOSYL TRANSFERASE-RELATED"/>
    <property type="match status" value="1"/>
</dbReference>
<dbReference type="GO" id="GO:0031965">
    <property type="term" value="C:nuclear membrane"/>
    <property type="evidence" value="ECO:0007669"/>
    <property type="project" value="UniProtKB-SubCell"/>
</dbReference>
<keyword evidence="13" id="KW-0808">Transferase</keyword>
<dbReference type="GO" id="GO:0006488">
    <property type="term" value="P:dolichol-linked oligosaccharide biosynthetic process"/>
    <property type="evidence" value="ECO:0007669"/>
    <property type="project" value="InterPro"/>
</dbReference>
<evidence type="ECO:0000256" key="1">
    <source>
        <dbReference type="ARBA" id="ARBA00004389"/>
    </source>
</evidence>
<dbReference type="HOGENOM" id="CLU_064541_0_1_1"/>
<evidence type="ECO:0000256" key="6">
    <source>
        <dbReference type="ARBA" id="ARBA00022692"/>
    </source>
</evidence>
<evidence type="ECO:0000256" key="7">
    <source>
        <dbReference type="ARBA" id="ARBA00022824"/>
    </source>
</evidence>
<keyword evidence="12" id="KW-0732">Signal</keyword>
<dbReference type="OrthoDB" id="17098at2759"/>
<dbReference type="EMBL" id="KL198037">
    <property type="protein sequence ID" value="KDQ14476.1"/>
    <property type="molecule type" value="Genomic_DNA"/>
</dbReference>
<gene>
    <name evidence="11" type="primary">ALG14</name>
    <name evidence="13" type="ORF">BOTBODRAFT_159332</name>
</gene>
<feature type="signal peptide" evidence="12">
    <location>
        <begin position="1"/>
        <end position="18"/>
    </location>
</feature>
<dbReference type="Pfam" id="PF08660">
    <property type="entry name" value="Alg14"/>
    <property type="match status" value="1"/>
</dbReference>
<evidence type="ECO:0000256" key="5">
    <source>
        <dbReference type="ARBA" id="ARBA00017467"/>
    </source>
</evidence>
<keyword evidence="9" id="KW-0472">Membrane</keyword>
<keyword evidence="8" id="KW-1133">Transmembrane helix</keyword>
<evidence type="ECO:0000256" key="4">
    <source>
        <dbReference type="ARBA" id="ARBA00011335"/>
    </source>
</evidence>
<evidence type="ECO:0000313" key="13">
    <source>
        <dbReference type="EMBL" id="KDQ14476.1"/>
    </source>
</evidence>
<dbReference type="Proteomes" id="UP000027195">
    <property type="component" value="Unassembled WGS sequence"/>
</dbReference>
<dbReference type="AlphaFoldDB" id="A0A067MSD2"/>
<dbReference type="InterPro" id="IPR013969">
    <property type="entry name" value="Oligosacch_biosynth_Alg14"/>
</dbReference>
<name>A0A067MSD2_BOTB1</name>
<evidence type="ECO:0000256" key="11">
    <source>
        <dbReference type="RuleBase" id="RU362127"/>
    </source>
</evidence>
<evidence type="ECO:0000313" key="14">
    <source>
        <dbReference type="Proteomes" id="UP000027195"/>
    </source>
</evidence>
<keyword evidence="14" id="KW-1185">Reference proteome</keyword>
<keyword evidence="6" id="KW-0812">Transmembrane</keyword>
<keyword evidence="7 11" id="KW-0256">Endoplasmic reticulum</keyword>
<comment type="similarity">
    <text evidence="3 11">Belongs to the ALG14 family.</text>
</comment>
<comment type="subcellular location">
    <subcellularLocation>
        <location evidence="1 11">Endoplasmic reticulum membrane</location>
        <topology evidence="1 11">Single-pass membrane protein</topology>
    </subcellularLocation>
    <subcellularLocation>
        <location evidence="2">Nucleus membrane</location>
        <topology evidence="2">Single-pass membrane protein</topology>
    </subcellularLocation>
</comment>
<dbReference type="GO" id="GO:0004577">
    <property type="term" value="F:N-acetylglucosaminyldiphosphodolichol N-acetylglucosaminyltransferase activity"/>
    <property type="evidence" value="ECO:0007669"/>
    <property type="project" value="TreeGrafter"/>
</dbReference>
<protein>
    <recommendedName>
        <fullName evidence="5 11">UDP-N-acetylglucosamine transferase subunit ALG14</fullName>
    </recommendedName>
    <alternativeName>
        <fullName evidence="10 11">Asparagine-linked glycosylation protein 14</fullName>
    </alternativeName>
</protein>